<keyword evidence="10" id="KW-1185">Reference proteome</keyword>
<evidence type="ECO:0000256" key="6">
    <source>
        <dbReference type="SAM" id="MobiDB-lite"/>
    </source>
</evidence>
<comment type="caution">
    <text evidence="9">The sequence shown here is derived from an EMBL/GenBank/DDBJ whole genome shotgun (WGS) entry which is preliminary data.</text>
</comment>
<feature type="transmembrane region" description="Helical" evidence="7">
    <location>
        <begin position="138"/>
        <end position="160"/>
    </location>
</feature>
<evidence type="ECO:0000256" key="4">
    <source>
        <dbReference type="ARBA" id="ARBA00023136"/>
    </source>
</evidence>
<reference evidence="9 10" key="1">
    <citation type="journal article" date="2024" name="IMA Fungus">
        <title>Apiospora arundinis, a panoply of carbohydrate-active enzymes and secondary metabolites.</title>
        <authorList>
            <person name="Sorensen T."/>
            <person name="Petersen C."/>
            <person name="Muurmann A.T."/>
            <person name="Christiansen J.V."/>
            <person name="Brundto M.L."/>
            <person name="Overgaard C.K."/>
            <person name="Boysen A.T."/>
            <person name="Wollenberg R.D."/>
            <person name="Larsen T.O."/>
            <person name="Sorensen J.L."/>
            <person name="Nielsen K.L."/>
            <person name="Sondergaard T.E."/>
        </authorList>
    </citation>
    <scope>NUCLEOTIDE SEQUENCE [LARGE SCALE GENOMIC DNA]</scope>
    <source>
        <strain evidence="9 10">AAU 773</strain>
    </source>
</reference>
<comment type="subcellular location">
    <subcellularLocation>
        <location evidence="1">Membrane</location>
        <topology evidence="1">Multi-pass membrane protein</topology>
    </subcellularLocation>
</comment>
<evidence type="ECO:0000256" key="7">
    <source>
        <dbReference type="SAM" id="Phobius"/>
    </source>
</evidence>
<evidence type="ECO:0000259" key="8">
    <source>
        <dbReference type="Pfam" id="PF20684"/>
    </source>
</evidence>
<feature type="transmembrane region" description="Helical" evidence="7">
    <location>
        <begin position="104"/>
        <end position="126"/>
    </location>
</feature>
<protein>
    <submittedName>
        <fullName evidence="9">Glycoside hydrolase family 31</fullName>
    </submittedName>
</protein>
<evidence type="ECO:0000256" key="2">
    <source>
        <dbReference type="ARBA" id="ARBA00022692"/>
    </source>
</evidence>
<keyword evidence="2 7" id="KW-0812">Transmembrane</keyword>
<dbReference type="EMBL" id="JAPCWZ010000006">
    <property type="protein sequence ID" value="KAK8859639.1"/>
    <property type="molecule type" value="Genomic_DNA"/>
</dbReference>
<feature type="region of interest" description="Disordered" evidence="6">
    <location>
        <begin position="367"/>
        <end position="413"/>
    </location>
</feature>
<feature type="compositionally biased region" description="Polar residues" evidence="6">
    <location>
        <begin position="368"/>
        <end position="396"/>
    </location>
</feature>
<proteinExistence type="inferred from homology"/>
<keyword evidence="3 7" id="KW-1133">Transmembrane helix</keyword>
<evidence type="ECO:0000313" key="9">
    <source>
        <dbReference type="EMBL" id="KAK8859639.1"/>
    </source>
</evidence>
<evidence type="ECO:0000256" key="1">
    <source>
        <dbReference type="ARBA" id="ARBA00004141"/>
    </source>
</evidence>
<organism evidence="9 10">
    <name type="scientific">Apiospora arundinis</name>
    <dbReference type="NCBI Taxonomy" id="335852"/>
    <lineage>
        <taxon>Eukaryota</taxon>
        <taxon>Fungi</taxon>
        <taxon>Dikarya</taxon>
        <taxon>Ascomycota</taxon>
        <taxon>Pezizomycotina</taxon>
        <taxon>Sordariomycetes</taxon>
        <taxon>Xylariomycetidae</taxon>
        <taxon>Amphisphaeriales</taxon>
        <taxon>Apiosporaceae</taxon>
        <taxon>Apiospora</taxon>
    </lineage>
</organism>
<keyword evidence="9" id="KW-0378">Hydrolase</keyword>
<dbReference type="InterPro" id="IPR052337">
    <property type="entry name" value="SAT4-like"/>
</dbReference>
<comment type="similarity">
    <text evidence="5">Belongs to the SAT4 family.</text>
</comment>
<feature type="compositionally biased region" description="Basic and acidic residues" evidence="6">
    <location>
        <begin position="404"/>
        <end position="413"/>
    </location>
</feature>
<dbReference type="PANTHER" id="PTHR33048">
    <property type="entry name" value="PTH11-LIKE INTEGRAL MEMBRANE PROTEIN (AFU_ORTHOLOGUE AFUA_5G11245)"/>
    <property type="match status" value="1"/>
</dbReference>
<gene>
    <name evidence="9" type="ORF">PGQ11_010373</name>
</gene>
<dbReference type="PANTHER" id="PTHR33048:SF47">
    <property type="entry name" value="INTEGRAL MEMBRANE PROTEIN-RELATED"/>
    <property type="match status" value="1"/>
</dbReference>
<feature type="transmembrane region" description="Helical" evidence="7">
    <location>
        <begin position="187"/>
        <end position="208"/>
    </location>
</feature>
<feature type="transmembrane region" description="Helical" evidence="7">
    <location>
        <begin position="51"/>
        <end position="72"/>
    </location>
</feature>
<accession>A0ABR2IA93</accession>
<dbReference type="Proteomes" id="UP001390339">
    <property type="component" value="Unassembled WGS sequence"/>
</dbReference>
<feature type="transmembrane region" description="Helical" evidence="7">
    <location>
        <begin position="267"/>
        <end position="289"/>
    </location>
</feature>
<dbReference type="Pfam" id="PF20684">
    <property type="entry name" value="Fung_rhodopsin"/>
    <property type="match status" value="1"/>
</dbReference>
<keyword evidence="4 7" id="KW-0472">Membrane</keyword>
<feature type="domain" description="Rhodopsin" evidence="8">
    <location>
        <begin position="35"/>
        <end position="289"/>
    </location>
</feature>
<evidence type="ECO:0000256" key="5">
    <source>
        <dbReference type="ARBA" id="ARBA00038359"/>
    </source>
</evidence>
<feature type="transmembrane region" description="Helical" evidence="7">
    <location>
        <begin position="220"/>
        <end position="247"/>
    </location>
</feature>
<evidence type="ECO:0000256" key="3">
    <source>
        <dbReference type="ARBA" id="ARBA00022989"/>
    </source>
</evidence>
<dbReference type="GO" id="GO:0016787">
    <property type="term" value="F:hydrolase activity"/>
    <property type="evidence" value="ECO:0007669"/>
    <property type="project" value="UniProtKB-KW"/>
</dbReference>
<feature type="transmembrane region" description="Helical" evidence="7">
    <location>
        <begin position="20"/>
        <end position="39"/>
    </location>
</feature>
<dbReference type="InterPro" id="IPR049326">
    <property type="entry name" value="Rhodopsin_dom_fungi"/>
</dbReference>
<name>A0ABR2IA93_9PEZI</name>
<evidence type="ECO:0000313" key="10">
    <source>
        <dbReference type="Proteomes" id="UP001390339"/>
    </source>
</evidence>
<sequence length="413" mass="46878">MGDIVIQPDSETLSSTAFHVLNWIFFSLCTIAFAIRAYIRWVVFRRLIFEDYLILVALLMHNVSAILIQIYVPLVYDLEKVQNGDMSVIGPDFFENSRKAFNVVGANLLLSIVGVFLVKLNFMLFFRRLGERIKYFVILWWIVLLFAIAGTIAQIGMLLYKCFFGSVSYIFGQCSSTENAARSALNAIFSSVIDAVSDFLIVALPIIILWRSRLTMRKKLILMGVFGLVFITIAVTIVRGSIFHKVYNTPASPTGSQEFQSLTFTWFWFYCELTVAILIACVVSFRSLFMHREQKSSDREMQRQRQESAHHNAVQRGWRLRMARFHDSVLDTCRDLEGMPESEEELLAMRSGLPGVPSGLMTVDFNDNETWPVSSRTGTSHGATSTQVSAKRSASVRSFPDTPEPVHARPTER</sequence>